<dbReference type="Pfam" id="PF01636">
    <property type="entry name" value="APH"/>
    <property type="match status" value="1"/>
</dbReference>
<evidence type="ECO:0000259" key="1">
    <source>
        <dbReference type="Pfam" id="PF01636"/>
    </source>
</evidence>
<dbReference type="InterPro" id="IPR011009">
    <property type="entry name" value="Kinase-like_dom_sf"/>
</dbReference>
<dbReference type="InterPro" id="IPR051678">
    <property type="entry name" value="AGP_Transferase"/>
</dbReference>
<dbReference type="PANTHER" id="PTHR21310">
    <property type="entry name" value="AMINOGLYCOSIDE PHOSPHOTRANSFERASE-RELATED-RELATED"/>
    <property type="match status" value="1"/>
</dbReference>
<dbReference type="AlphaFoldDB" id="A0A6A5VWR1"/>
<protein>
    <submittedName>
        <fullName evidence="2">Kinase-like protein</fullName>
    </submittedName>
</protein>
<keyword evidence="3" id="KW-1185">Reference proteome</keyword>
<dbReference type="Gene3D" id="3.30.200.150">
    <property type="match status" value="1"/>
</dbReference>
<name>A0A6A5VWR1_9PLEO</name>
<feature type="domain" description="Aminoglycoside phosphotransferase" evidence="1">
    <location>
        <begin position="62"/>
        <end position="264"/>
    </location>
</feature>
<evidence type="ECO:0000313" key="3">
    <source>
        <dbReference type="Proteomes" id="UP000799779"/>
    </source>
</evidence>
<proteinExistence type="predicted"/>
<dbReference type="EMBL" id="ML977677">
    <property type="protein sequence ID" value="KAF1993983.1"/>
    <property type="molecule type" value="Genomic_DNA"/>
</dbReference>
<accession>A0A6A5VWR1</accession>
<gene>
    <name evidence="2" type="ORF">P154DRAFT_527402</name>
</gene>
<dbReference type="Gene3D" id="3.90.1200.10">
    <property type="match status" value="1"/>
</dbReference>
<dbReference type="CDD" id="cd05120">
    <property type="entry name" value="APH_ChoK_like"/>
    <property type="match status" value="1"/>
</dbReference>
<reference evidence="2" key="1">
    <citation type="journal article" date="2020" name="Stud. Mycol.">
        <title>101 Dothideomycetes genomes: a test case for predicting lifestyles and emergence of pathogens.</title>
        <authorList>
            <person name="Haridas S."/>
            <person name="Albert R."/>
            <person name="Binder M."/>
            <person name="Bloem J."/>
            <person name="Labutti K."/>
            <person name="Salamov A."/>
            <person name="Andreopoulos B."/>
            <person name="Baker S."/>
            <person name="Barry K."/>
            <person name="Bills G."/>
            <person name="Bluhm B."/>
            <person name="Cannon C."/>
            <person name="Castanera R."/>
            <person name="Culley D."/>
            <person name="Daum C."/>
            <person name="Ezra D."/>
            <person name="Gonzalez J."/>
            <person name="Henrissat B."/>
            <person name="Kuo A."/>
            <person name="Liang C."/>
            <person name="Lipzen A."/>
            <person name="Lutzoni F."/>
            <person name="Magnuson J."/>
            <person name="Mondo S."/>
            <person name="Nolan M."/>
            <person name="Ohm R."/>
            <person name="Pangilinan J."/>
            <person name="Park H.-J."/>
            <person name="Ramirez L."/>
            <person name="Alfaro M."/>
            <person name="Sun H."/>
            <person name="Tritt A."/>
            <person name="Yoshinaga Y."/>
            <person name="Zwiers L.-H."/>
            <person name="Turgeon B."/>
            <person name="Goodwin S."/>
            <person name="Spatafora J."/>
            <person name="Crous P."/>
            <person name="Grigoriev I."/>
        </authorList>
    </citation>
    <scope>NUCLEOTIDE SEQUENCE</scope>
    <source>
        <strain evidence="2">CBS 123094</strain>
    </source>
</reference>
<keyword evidence="2" id="KW-0808">Transferase</keyword>
<dbReference type="PANTHER" id="PTHR21310:SF55">
    <property type="entry name" value="AMINOGLYCOSIDE PHOSPHOTRANSFERASE DOMAIN-CONTAINING PROTEIN"/>
    <property type="match status" value="1"/>
</dbReference>
<organism evidence="2 3">
    <name type="scientific">Amniculicola lignicola CBS 123094</name>
    <dbReference type="NCBI Taxonomy" id="1392246"/>
    <lineage>
        <taxon>Eukaryota</taxon>
        <taxon>Fungi</taxon>
        <taxon>Dikarya</taxon>
        <taxon>Ascomycota</taxon>
        <taxon>Pezizomycotina</taxon>
        <taxon>Dothideomycetes</taxon>
        <taxon>Pleosporomycetidae</taxon>
        <taxon>Pleosporales</taxon>
        <taxon>Amniculicolaceae</taxon>
        <taxon>Amniculicola</taxon>
    </lineage>
</organism>
<sequence>MDTARTKSSHIQSRLRAKALQILTLTVTKLATQRCISKFFTCSGGTILHLNFCIKFGDSVTLAEANTLRFIARHTSIPVPKVYHAFTYHGRNYILMERIRGETIAKRWQSLSDTSKSSIFSQLKRMIEELRSIPCQANIISNVDGGPIHDYRLPRISSWGPFNTISEFHLALRNNVTPKSLELQSHSSPSPAAILDVKQLITFHESVILPPVLTHGDLSSFNILIRDDKVIGIVDWETAGWLPYYWEYTTVWHANPQNHFWQNEVGSFLDPQEEELSMEKIRRTYFGDI</sequence>
<dbReference type="Proteomes" id="UP000799779">
    <property type="component" value="Unassembled WGS sequence"/>
</dbReference>
<evidence type="ECO:0000313" key="2">
    <source>
        <dbReference type="EMBL" id="KAF1993983.1"/>
    </source>
</evidence>
<dbReference type="SUPFAM" id="SSF56112">
    <property type="entry name" value="Protein kinase-like (PK-like)"/>
    <property type="match status" value="1"/>
</dbReference>
<dbReference type="InterPro" id="IPR002575">
    <property type="entry name" value="Aminoglycoside_PTrfase"/>
</dbReference>
<keyword evidence="2" id="KW-0418">Kinase</keyword>
<dbReference type="OrthoDB" id="8300194at2759"/>
<dbReference type="GO" id="GO:0016301">
    <property type="term" value="F:kinase activity"/>
    <property type="evidence" value="ECO:0007669"/>
    <property type="project" value="UniProtKB-KW"/>
</dbReference>